<organism evidence="2 3">
    <name type="scientific">Caerostris extrusa</name>
    <name type="common">Bark spider</name>
    <name type="synonym">Caerostris bankana</name>
    <dbReference type="NCBI Taxonomy" id="172846"/>
    <lineage>
        <taxon>Eukaryota</taxon>
        <taxon>Metazoa</taxon>
        <taxon>Ecdysozoa</taxon>
        <taxon>Arthropoda</taxon>
        <taxon>Chelicerata</taxon>
        <taxon>Arachnida</taxon>
        <taxon>Araneae</taxon>
        <taxon>Araneomorphae</taxon>
        <taxon>Entelegynae</taxon>
        <taxon>Araneoidea</taxon>
        <taxon>Araneidae</taxon>
        <taxon>Caerostris</taxon>
    </lineage>
</organism>
<keyword evidence="3" id="KW-1185">Reference proteome</keyword>
<proteinExistence type="predicted"/>
<dbReference type="EMBL" id="BPLR01007477">
    <property type="protein sequence ID" value="GIY17178.1"/>
    <property type="molecule type" value="Genomic_DNA"/>
</dbReference>
<feature type="compositionally biased region" description="Basic and acidic residues" evidence="1">
    <location>
        <begin position="84"/>
        <end position="93"/>
    </location>
</feature>
<name>A0AAV4RAS1_CAEEX</name>
<dbReference type="Proteomes" id="UP001054945">
    <property type="component" value="Unassembled WGS sequence"/>
</dbReference>
<reference evidence="2 3" key="1">
    <citation type="submission" date="2021-06" db="EMBL/GenBank/DDBJ databases">
        <title>Caerostris extrusa draft genome.</title>
        <authorList>
            <person name="Kono N."/>
            <person name="Arakawa K."/>
        </authorList>
    </citation>
    <scope>NUCLEOTIDE SEQUENCE [LARGE SCALE GENOMIC DNA]</scope>
</reference>
<gene>
    <name evidence="2" type="ORF">CEXT_755941</name>
</gene>
<feature type="compositionally biased region" description="Basic residues" evidence="1">
    <location>
        <begin position="26"/>
        <end position="41"/>
    </location>
</feature>
<protein>
    <submittedName>
        <fullName evidence="2">Uncharacterized protein</fullName>
    </submittedName>
</protein>
<evidence type="ECO:0000313" key="2">
    <source>
        <dbReference type="EMBL" id="GIY17178.1"/>
    </source>
</evidence>
<feature type="compositionally biased region" description="Basic and acidic residues" evidence="1">
    <location>
        <begin position="12"/>
        <end position="25"/>
    </location>
</feature>
<feature type="region of interest" description="Disordered" evidence="1">
    <location>
        <begin position="79"/>
        <end position="99"/>
    </location>
</feature>
<accession>A0AAV4RAS1</accession>
<evidence type="ECO:0000256" key="1">
    <source>
        <dbReference type="SAM" id="MobiDB-lite"/>
    </source>
</evidence>
<comment type="caution">
    <text evidence="2">The sequence shown here is derived from an EMBL/GenBank/DDBJ whole genome shotgun (WGS) entry which is preliminary data.</text>
</comment>
<evidence type="ECO:0000313" key="3">
    <source>
        <dbReference type="Proteomes" id="UP001054945"/>
    </source>
</evidence>
<feature type="region of interest" description="Disordered" evidence="1">
    <location>
        <begin position="11"/>
        <end position="41"/>
    </location>
</feature>
<sequence length="115" mass="13206">MFNVSWFPGISGRRESVRNSHSEKGNRRKRPRNRRAHSTWPRKRPLRSIVGRWPAFLDACQIGERVAFLAEWGTVPGSFLAGPEKSRPRDERGGPVFSRQNILNERATVVLANRN</sequence>
<dbReference type="AlphaFoldDB" id="A0AAV4RAS1"/>